<proteinExistence type="predicted"/>
<feature type="compositionally biased region" description="Basic and acidic residues" evidence="5">
    <location>
        <begin position="479"/>
        <end position="489"/>
    </location>
</feature>
<feature type="zinc finger region" description="TRAF-type" evidence="4">
    <location>
        <begin position="76"/>
        <end position="108"/>
    </location>
</feature>
<dbReference type="GO" id="GO:0008270">
    <property type="term" value="F:zinc ion binding"/>
    <property type="evidence" value="ECO:0007669"/>
    <property type="project" value="UniProtKB-KW"/>
</dbReference>
<dbReference type="AlphaFoldDB" id="A0A7R9A9U3"/>
<dbReference type="InterPro" id="IPR001293">
    <property type="entry name" value="Znf_TRAF"/>
</dbReference>
<feature type="compositionally biased region" description="Acidic residues" evidence="5">
    <location>
        <begin position="11"/>
        <end position="20"/>
    </location>
</feature>
<feature type="compositionally biased region" description="Basic and acidic residues" evidence="5">
    <location>
        <begin position="425"/>
        <end position="434"/>
    </location>
</feature>
<dbReference type="Gene3D" id="3.30.40.10">
    <property type="entry name" value="Zinc/RING finger domain, C3HC4 (zinc finger)"/>
    <property type="match status" value="2"/>
</dbReference>
<feature type="region of interest" description="Disordered" evidence="5">
    <location>
        <begin position="1"/>
        <end position="20"/>
    </location>
</feature>
<feature type="domain" description="TRAF-type" evidence="6">
    <location>
        <begin position="76"/>
        <end position="108"/>
    </location>
</feature>
<dbReference type="GO" id="GO:0005739">
    <property type="term" value="C:mitochondrion"/>
    <property type="evidence" value="ECO:0007669"/>
    <property type="project" value="TreeGrafter"/>
</dbReference>
<dbReference type="PANTHER" id="PTHR16295">
    <property type="entry name" value="TRAF-TYPE ZINC FINGER PROTEIN-RELATED"/>
    <property type="match status" value="1"/>
</dbReference>
<keyword evidence="3 4" id="KW-0862">Zinc</keyword>
<reference evidence="7" key="1">
    <citation type="submission" date="2020-11" db="EMBL/GenBank/DDBJ databases">
        <authorList>
            <person name="Tran Van P."/>
        </authorList>
    </citation>
    <scope>NUCLEOTIDE SEQUENCE</scope>
</reference>
<evidence type="ECO:0000256" key="3">
    <source>
        <dbReference type="ARBA" id="ARBA00022833"/>
    </source>
</evidence>
<dbReference type="EMBL" id="LR902167">
    <property type="protein sequence ID" value="CAD7250095.1"/>
    <property type="molecule type" value="Genomic_DNA"/>
</dbReference>
<dbReference type="OrthoDB" id="193703at2759"/>
<sequence>MAREGNKPEAALEEAEGDTIPEETKICRNCTRPIPSTAHELHELHCRRNLKKCPLCDEAIPTSRMERHASEDHAIVPCPRCKAECERRALEKHQEEECPERPRACKYCEEVMPLSGLPAHTNACGARTDVCPDCGKYVQLQHWDLHKESAHPSTAPSSHHKSIPSQHDEIPCEKCCQVFPIHSIPSHEAACGLHPIVPFFPPTPSPGLRPTETPSLSPHGNYRLPLPPAPSNRHIPAASPRANLPRSSPIEDDPEPVARLPSGSSSIEDDPEPVTSLPSDVLAGADAEPTAPGGPLEAKEASEHEESSEERAVEATHENGQVPQNELDAATPERMHPKKAQIETVPGRAKGEPTGTTGADLVRCQRCSRLVVSDMRDLHKRYCPGVVAANDSPSPRRPRLPGPMVIERFKESWSCLKAKGENGDERLNAAEDSPHQSAASKYQKQTLDSQEVCRSGNAGRSEDGRLCESRPPAPLQEPISEKPTGEDSRISPLARLRMNWQMKETDREFGDFHPLRPREGRIVPADARNHVAADRVKKRTRKNRRTETTLKPSDPSSARPVGSWNHASYAMSSSNAGYSDEGFLHGGARPKVSQGPPNYRTSNRMQLYEERGDAGFAEDEVMIPCEFCSLGIPIQNLMSHQTKCQTGNLMESPESQVPYNPERGTPATSR</sequence>
<evidence type="ECO:0000256" key="1">
    <source>
        <dbReference type="ARBA" id="ARBA00022723"/>
    </source>
</evidence>
<evidence type="ECO:0000256" key="5">
    <source>
        <dbReference type="SAM" id="MobiDB-lite"/>
    </source>
</evidence>
<feature type="region of interest" description="Disordered" evidence="5">
    <location>
        <begin position="534"/>
        <end position="562"/>
    </location>
</feature>
<keyword evidence="2 4" id="KW-0863">Zinc-finger</keyword>
<protein>
    <recommendedName>
        <fullName evidence="6">TRAF-type domain-containing protein</fullName>
    </recommendedName>
</protein>
<feature type="region of interest" description="Disordered" evidence="5">
    <location>
        <begin position="425"/>
        <end position="490"/>
    </location>
</feature>
<dbReference type="PROSITE" id="PS50145">
    <property type="entry name" value="ZF_TRAF"/>
    <property type="match status" value="1"/>
</dbReference>
<dbReference type="EMBL" id="CAJPEV010002650">
    <property type="protein sequence ID" value="CAG0897630.1"/>
    <property type="molecule type" value="Genomic_DNA"/>
</dbReference>
<keyword evidence="1 4" id="KW-0479">Metal-binding</keyword>
<accession>A0A7R9A9U3</accession>
<feature type="region of interest" description="Disordered" evidence="5">
    <location>
        <begin position="647"/>
        <end position="670"/>
    </location>
</feature>
<evidence type="ECO:0000313" key="8">
    <source>
        <dbReference type="Proteomes" id="UP000677054"/>
    </source>
</evidence>
<dbReference type="InterPro" id="IPR013083">
    <property type="entry name" value="Znf_RING/FYVE/PHD"/>
</dbReference>
<dbReference type="PANTHER" id="PTHR16295:SF10">
    <property type="entry name" value="EXPRESSED PROTEIN"/>
    <property type="match status" value="1"/>
</dbReference>
<feature type="compositionally biased region" description="Basic and acidic residues" evidence="5">
    <location>
        <begin position="297"/>
        <end position="317"/>
    </location>
</feature>
<keyword evidence="8" id="KW-1185">Reference proteome</keyword>
<gene>
    <name evidence="7" type="ORF">DSTB1V02_LOCUS9878</name>
</gene>
<evidence type="ECO:0000259" key="6">
    <source>
        <dbReference type="PROSITE" id="PS50145"/>
    </source>
</evidence>
<evidence type="ECO:0000256" key="4">
    <source>
        <dbReference type="PROSITE-ProRule" id="PRU00207"/>
    </source>
</evidence>
<organism evidence="7">
    <name type="scientific">Darwinula stevensoni</name>
    <dbReference type="NCBI Taxonomy" id="69355"/>
    <lineage>
        <taxon>Eukaryota</taxon>
        <taxon>Metazoa</taxon>
        <taxon>Ecdysozoa</taxon>
        <taxon>Arthropoda</taxon>
        <taxon>Crustacea</taxon>
        <taxon>Oligostraca</taxon>
        <taxon>Ostracoda</taxon>
        <taxon>Podocopa</taxon>
        <taxon>Podocopida</taxon>
        <taxon>Darwinulocopina</taxon>
        <taxon>Darwinuloidea</taxon>
        <taxon>Darwinulidae</taxon>
        <taxon>Darwinula</taxon>
    </lineage>
</organism>
<evidence type="ECO:0000313" key="7">
    <source>
        <dbReference type="EMBL" id="CAD7250095.1"/>
    </source>
</evidence>
<evidence type="ECO:0000256" key="2">
    <source>
        <dbReference type="ARBA" id="ARBA00022771"/>
    </source>
</evidence>
<name>A0A7R9A9U3_9CRUS</name>
<feature type="compositionally biased region" description="Polar residues" evidence="5">
    <location>
        <begin position="435"/>
        <end position="449"/>
    </location>
</feature>
<dbReference type="InterPro" id="IPR051986">
    <property type="entry name" value="Innate_Immune_Apopt_Reg"/>
</dbReference>
<feature type="compositionally biased region" description="Polar residues" evidence="5">
    <location>
        <begin position="647"/>
        <end position="658"/>
    </location>
</feature>
<feature type="region of interest" description="Disordered" evidence="5">
    <location>
        <begin position="204"/>
        <end position="359"/>
    </location>
</feature>
<dbReference type="Proteomes" id="UP000677054">
    <property type="component" value="Unassembled WGS sequence"/>
</dbReference>